<keyword evidence="2" id="KW-1185">Reference proteome</keyword>
<evidence type="ECO:0000313" key="1">
    <source>
        <dbReference type="EMBL" id="KAK3788642.1"/>
    </source>
</evidence>
<protein>
    <submittedName>
        <fullName evidence="1">Uncharacterized protein</fullName>
    </submittedName>
</protein>
<reference evidence="1" key="1">
    <citation type="journal article" date="2023" name="G3 (Bethesda)">
        <title>A reference genome for the long-term kleptoplast-retaining sea slug Elysia crispata morphotype clarki.</title>
        <authorList>
            <person name="Eastman K.E."/>
            <person name="Pendleton A.L."/>
            <person name="Shaikh M.A."/>
            <person name="Suttiyut T."/>
            <person name="Ogas R."/>
            <person name="Tomko P."/>
            <person name="Gavelis G."/>
            <person name="Widhalm J.R."/>
            <person name="Wisecaver J.H."/>
        </authorList>
    </citation>
    <scope>NUCLEOTIDE SEQUENCE</scope>
    <source>
        <strain evidence="1">ECLA1</strain>
    </source>
</reference>
<sequence length="123" mass="13583">MAIALVADRNELILKITSLIKAKLHKFEGLPVETKTASVRGKRKARKESVFLAYFYFINIRQLLAQGNVPEPLSGSSYTPRAEVVYRGVEAAAGGSPVSWGEEQFTCITSIPANIRVKLLWSC</sequence>
<accession>A0AAE1DZN9</accession>
<dbReference type="EMBL" id="JAWDGP010001753">
    <property type="protein sequence ID" value="KAK3788642.1"/>
    <property type="molecule type" value="Genomic_DNA"/>
</dbReference>
<dbReference type="Proteomes" id="UP001283361">
    <property type="component" value="Unassembled WGS sequence"/>
</dbReference>
<gene>
    <name evidence="1" type="ORF">RRG08_031298</name>
</gene>
<organism evidence="1 2">
    <name type="scientific">Elysia crispata</name>
    <name type="common">lettuce slug</name>
    <dbReference type="NCBI Taxonomy" id="231223"/>
    <lineage>
        <taxon>Eukaryota</taxon>
        <taxon>Metazoa</taxon>
        <taxon>Spiralia</taxon>
        <taxon>Lophotrochozoa</taxon>
        <taxon>Mollusca</taxon>
        <taxon>Gastropoda</taxon>
        <taxon>Heterobranchia</taxon>
        <taxon>Euthyneura</taxon>
        <taxon>Panpulmonata</taxon>
        <taxon>Sacoglossa</taxon>
        <taxon>Placobranchoidea</taxon>
        <taxon>Plakobranchidae</taxon>
        <taxon>Elysia</taxon>
    </lineage>
</organism>
<dbReference type="AlphaFoldDB" id="A0AAE1DZN9"/>
<evidence type="ECO:0000313" key="2">
    <source>
        <dbReference type="Proteomes" id="UP001283361"/>
    </source>
</evidence>
<name>A0AAE1DZN9_9GAST</name>
<proteinExistence type="predicted"/>
<comment type="caution">
    <text evidence="1">The sequence shown here is derived from an EMBL/GenBank/DDBJ whole genome shotgun (WGS) entry which is preliminary data.</text>
</comment>